<dbReference type="InterPro" id="IPR016130">
    <property type="entry name" value="Tyr_Pase_AS"/>
</dbReference>
<evidence type="ECO:0000256" key="1">
    <source>
        <dbReference type="ARBA" id="ARBA00009580"/>
    </source>
</evidence>
<dbReference type="Pfam" id="PF13350">
    <property type="entry name" value="Y_phosphatase3"/>
    <property type="match status" value="1"/>
</dbReference>
<dbReference type="eggNOG" id="COG4625">
    <property type="taxonomic scope" value="Bacteria"/>
</dbReference>
<dbReference type="InterPro" id="IPR026893">
    <property type="entry name" value="Tyr/Ser_Pase_IphP-type"/>
</dbReference>
<dbReference type="InterPro" id="IPR029021">
    <property type="entry name" value="Prot-tyrosine_phosphatase-like"/>
</dbReference>
<dbReference type="PATRIC" id="fig|1441930.4.peg.260"/>
<dbReference type="Pfam" id="PF03797">
    <property type="entry name" value="Autotransporter"/>
    <property type="match status" value="1"/>
</dbReference>
<dbReference type="PROSITE" id="PS51208">
    <property type="entry name" value="AUTOTRANSPORTER"/>
    <property type="match status" value="1"/>
</dbReference>
<dbReference type="OrthoDB" id="1188001at2"/>
<comment type="similarity">
    <text evidence="1">Belongs to the protein-tyrosine phosphatase family.</text>
</comment>
<evidence type="ECO:0000256" key="2">
    <source>
        <dbReference type="SAM" id="SignalP"/>
    </source>
</evidence>
<keyword evidence="5" id="KW-1185">Reference proteome</keyword>
<dbReference type="PROSITE" id="PS00383">
    <property type="entry name" value="TYR_PHOSPHATASE_1"/>
    <property type="match status" value="1"/>
</dbReference>
<dbReference type="InterPro" id="IPR005546">
    <property type="entry name" value="Autotransporte_beta"/>
</dbReference>
<name>W0L421_9GAMM</name>
<dbReference type="SUPFAM" id="SSF52799">
    <property type="entry name" value="(Phosphotyrosine protein) phosphatases II"/>
    <property type="match status" value="1"/>
</dbReference>
<evidence type="ECO:0000259" key="3">
    <source>
        <dbReference type="PROSITE" id="PS51208"/>
    </source>
</evidence>
<dbReference type="PANTHER" id="PTHR31126">
    <property type="entry name" value="TYROSINE-PROTEIN PHOSPHATASE"/>
    <property type="match status" value="1"/>
</dbReference>
<evidence type="ECO:0000313" key="4">
    <source>
        <dbReference type="EMBL" id="AHG18426.1"/>
    </source>
</evidence>
<dbReference type="HOGENOM" id="CLU_429523_0_0_6"/>
<dbReference type="Gene3D" id="2.40.128.130">
    <property type="entry name" value="Autotransporter beta-domain"/>
    <property type="match status" value="1"/>
</dbReference>
<gene>
    <name evidence="4" type="ORF">Z042_01260</name>
</gene>
<keyword evidence="2" id="KW-0732">Signal</keyword>
<accession>W0L421</accession>
<feature type="signal peptide" evidence="2">
    <location>
        <begin position="1"/>
        <end position="21"/>
    </location>
</feature>
<dbReference type="RefSeq" id="WP_024910981.1">
    <property type="nucleotide sequence ID" value="NZ_CP007044.2"/>
</dbReference>
<dbReference type="Gene3D" id="3.90.190.10">
    <property type="entry name" value="Protein tyrosine phosphatase superfamily"/>
    <property type="match status" value="1"/>
</dbReference>
<dbReference type="AlphaFoldDB" id="W0L421"/>
<dbReference type="PANTHER" id="PTHR31126:SF1">
    <property type="entry name" value="TYROSINE SPECIFIC PROTEIN PHOSPHATASES DOMAIN-CONTAINING PROTEIN"/>
    <property type="match status" value="1"/>
</dbReference>
<dbReference type="EMBL" id="CP007044">
    <property type="protein sequence ID" value="AHG18426.1"/>
    <property type="molecule type" value="Genomic_DNA"/>
</dbReference>
<protein>
    <submittedName>
        <fullName evidence="4">Protein tyrosine phosphatase</fullName>
    </submittedName>
</protein>
<dbReference type="SUPFAM" id="SSF103515">
    <property type="entry name" value="Autotransporter"/>
    <property type="match status" value="1"/>
</dbReference>
<organism evidence="4 5">
    <name type="scientific">Chania multitudinisentens RB-25</name>
    <dbReference type="NCBI Taxonomy" id="1441930"/>
    <lineage>
        <taxon>Bacteria</taxon>
        <taxon>Pseudomonadati</taxon>
        <taxon>Pseudomonadota</taxon>
        <taxon>Gammaproteobacteria</taxon>
        <taxon>Enterobacterales</taxon>
        <taxon>Yersiniaceae</taxon>
        <taxon>Chania</taxon>
    </lineage>
</organism>
<dbReference type="KEGG" id="sfo:Z042_01260"/>
<dbReference type="GO" id="GO:0004721">
    <property type="term" value="F:phosphoprotein phosphatase activity"/>
    <property type="evidence" value="ECO:0007669"/>
    <property type="project" value="InterPro"/>
</dbReference>
<dbReference type="SMART" id="SM00869">
    <property type="entry name" value="Autotransporter"/>
    <property type="match status" value="1"/>
</dbReference>
<proteinExistence type="inferred from homology"/>
<sequence>MMIRLVVPLSFVSLSITAALASDVMLNTPQFSGIDNFRDVAGTQTAYNTSHNGIMRSGVFYRSNALTPSASDLPVFNTLGIEKVFDLRTEDEIAGTPDTLPTGARYQHIDILGNIASGSNIGSVSPTTADESIAMMQRVNAEFVNNAVMRGQFGLLFNELAATEDAALFHCTAGKDRTGWTAALLQSIAGVDSQTIMEDYLATNDYSQMRVEATLAQMPADMAAIYKPLLTVEASYLQTGLDTVQAQYGDIDNYLKNGLGLSQETIYVLRGKMVAYTTLPGQESSQGNAAAGAQLLNELQNSALSGHYTSYNYYLQSAVDAGTLGGVESRVGGQVHADSGSYLLRQPSTLDSAMQPYVAGHELENGQNKAWAHILADHLGMDGSDRIASSDEDTYGIIFGVTQRMNANLSVYGDLGYARGKVESAQGQVDTDTTFLGFGGRYGFTGLEQGFYTALGFNAGIIDYQSQREIGGGLGTARGDTRGNQIGAKAALGYVYRLPSMTLEPSVGMRVSHLRLNSFQENGSEMALKMDSVDETVTSATANLTMSVGPFQSGAWSVVPMVNLGYEHFLSSPSFSSQGQLEGYSIVQDAAFSSRNQVKGGVNLAASRGPLTLMAGGNVAGGKDNHGYSGNLTISYAF</sequence>
<dbReference type="STRING" id="1441930.Z042_01260"/>
<dbReference type="Proteomes" id="UP000019030">
    <property type="component" value="Chromosome"/>
</dbReference>
<feature type="domain" description="Autotransporter" evidence="3">
    <location>
        <begin position="363"/>
        <end position="638"/>
    </location>
</feature>
<reference evidence="4 5" key="2">
    <citation type="submission" date="2015-03" db="EMBL/GenBank/DDBJ databases">
        <authorList>
            <person name="Chan K.-G."/>
        </authorList>
    </citation>
    <scope>NUCLEOTIDE SEQUENCE [LARGE SCALE GENOMIC DNA]</scope>
    <source>
        <strain evidence="4 5">RB-25</strain>
    </source>
</reference>
<dbReference type="InterPro" id="IPR036709">
    <property type="entry name" value="Autotransporte_beta_dom_sf"/>
</dbReference>
<dbReference type="eggNOG" id="COG2365">
    <property type="taxonomic scope" value="Bacteria"/>
</dbReference>
<reference evidence="4 5" key="1">
    <citation type="submission" date="2014-01" db="EMBL/GenBank/DDBJ databases">
        <title>Isolation of Serratia multitudinisentens RB-25 from Ex-Landfill site.</title>
        <authorList>
            <person name="Robson E.H.J."/>
        </authorList>
    </citation>
    <scope>NUCLEOTIDE SEQUENCE [LARGE SCALE GENOMIC DNA]</scope>
    <source>
        <strain evidence="4 5">RB-25</strain>
    </source>
</reference>
<feature type="chain" id="PRO_5004791686" evidence="2">
    <location>
        <begin position="22"/>
        <end position="638"/>
    </location>
</feature>
<evidence type="ECO:0000313" key="5">
    <source>
        <dbReference type="Proteomes" id="UP000019030"/>
    </source>
</evidence>